<comment type="caution">
    <text evidence="3">The sequence shown here is derived from an EMBL/GenBank/DDBJ whole genome shotgun (WGS) entry which is preliminary data.</text>
</comment>
<dbReference type="SUPFAM" id="SSF75304">
    <property type="entry name" value="Amidase signature (AS) enzymes"/>
    <property type="match status" value="1"/>
</dbReference>
<dbReference type="EMBL" id="NJET01000434">
    <property type="protein sequence ID" value="PHH58509.1"/>
    <property type="molecule type" value="Genomic_DNA"/>
</dbReference>
<dbReference type="PANTHER" id="PTHR11895:SF67">
    <property type="entry name" value="AMIDASE DOMAIN-CONTAINING PROTEIN"/>
    <property type="match status" value="1"/>
</dbReference>
<gene>
    <name evidence="3" type="ORF">CDD81_5546</name>
</gene>
<proteinExistence type="predicted"/>
<evidence type="ECO:0000259" key="2">
    <source>
        <dbReference type="Pfam" id="PF01425"/>
    </source>
</evidence>
<dbReference type="STRING" id="1399860.A0A2C5X6V0"/>
<dbReference type="Proteomes" id="UP000226192">
    <property type="component" value="Unassembled WGS sequence"/>
</dbReference>
<accession>A0A2C5X6V0</accession>
<protein>
    <recommendedName>
        <fullName evidence="2">Amidase domain-containing protein</fullName>
    </recommendedName>
</protein>
<dbReference type="PANTHER" id="PTHR11895">
    <property type="entry name" value="TRANSAMIDASE"/>
    <property type="match status" value="1"/>
</dbReference>
<evidence type="ECO:0000256" key="1">
    <source>
        <dbReference type="SAM" id="MobiDB-lite"/>
    </source>
</evidence>
<dbReference type="InterPro" id="IPR036928">
    <property type="entry name" value="AS_sf"/>
</dbReference>
<feature type="region of interest" description="Disordered" evidence="1">
    <location>
        <begin position="1"/>
        <end position="21"/>
    </location>
</feature>
<feature type="domain" description="Amidase" evidence="2">
    <location>
        <begin position="161"/>
        <end position="564"/>
    </location>
</feature>
<keyword evidence="4" id="KW-1185">Reference proteome</keyword>
<reference evidence="3 4" key="1">
    <citation type="submission" date="2017-06" db="EMBL/GenBank/DDBJ databases">
        <title>Ant-infecting Ophiocordyceps genomes reveal a high diversity of potential behavioral manipulation genes and a possible major role for enterotoxins.</title>
        <authorList>
            <person name="De Bekker C."/>
            <person name="Evans H.C."/>
            <person name="Brachmann A."/>
            <person name="Hughes D.P."/>
        </authorList>
    </citation>
    <scope>NUCLEOTIDE SEQUENCE [LARGE SCALE GENOMIC DNA]</scope>
    <source>
        <strain evidence="3 4">Map64</strain>
    </source>
</reference>
<sequence>MAPPETFANYPPPTEGPAVSYEPRKSLKLPVVRGLWLLLASEIVTRSSMLQRLLWNHLGFDVVHKIDGLDELPATLQPTVTPLGPRRGMVEFGPDLLRARFPHSPARYYSIADYHELYKSGEVTPLQLLEALLPLTKPSEGTAGPPYHDAWVDWHGKEHLALEAARASTQRYAAGKPLSILDGVPVGVKDDIAVEGYISHWGLKYDASVACFKAQEKSEWPVRKWQEAGAIVIGKLVMHQLGGETNGPNVAHGTPTNHLNTAYYPGVTSSGPASALCSGMITVAMGTDAGGSVRIPSSFCGIYGLKPSHDRTVAMNSSSYTIGPMAANVADLTIAYRLMAQPDPECRIQGQFAVSTPPDASAKKVLGVFGDWWKQADGCVVHACQAALDWFVAERGYELVDISVPFLSEGSMALIAHYLVENAQAIRHRASNVADGLSLLGPVGKMNLFTAAAQVSALDLAKNNALRTLMMRHVAFLFQKHPGLIIMTPTMPMAGWPRKPGDEAYGVSDFNTGVRSTMYTFLSNFTGIPSLSAPVAYVDATQGEGKLPVGLMAMGEWGSEEQLLSWAAEAEEYLHCVYADGRRRPASWLDVMGLVRTVKEE</sequence>
<dbReference type="Pfam" id="PF01425">
    <property type="entry name" value="Amidase"/>
    <property type="match status" value="1"/>
</dbReference>
<dbReference type="OrthoDB" id="421993at2759"/>
<organism evidence="3 4">
    <name type="scientific">Ophiocordyceps australis</name>
    <dbReference type="NCBI Taxonomy" id="1399860"/>
    <lineage>
        <taxon>Eukaryota</taxon>
        <taxon>Fungi</taxon>
        <taxon>Dikarya</taxon>
        <taxon>Ascomycota</taxon>
        <taxon>Pezizomycotina</taxon>
        <taxon>Sordariomycetes</taxon>
        <taxon>Hypocreomycetidae</taxon>
        <taxon>Hypocreales</taxon>
        <taxon>Ophiocordycipitaceae</taxon>
        <taxon>Ophiocordyceps</taxon>
    </lineage>
</organism>
<evidence type="ECO:0000313" key="3">
    <source>
        <dbReference type="EMBL" id="PHH58509.1"/>
    </source>
</evidence>
<dbReference type="InterPro" id="IPR000120">
    <property type="entry name" value="Amidase"/>
</dbReference>
<name>A0A2C5X6V0_9HYPO</name>
<dbReference type="InterPro" id="IPR023631">
    <property type="entry name" value="Amidase_dom"/>
</dbReference>
<dbReference type="AlphaFoldDB" id="A0A2C5X6V0"/>
<dbReference type="GO" id="GO:0003824">
    <property type="term" value="F:catalytic activity"/>
    <property type="evidence" value="ECO:0007669"/>
    <property type="project" value="InterPro"/>
</dbReference>
<dbReference type="Gene3D" id="3.90.1300.10">
    <property type="entry name" value="Amidase signature (AS) domain"/>
    <property type="match status" value="1"/>
</dbReference>
<evidence type="ECO:0000313" key="4">
    <source>
        <dbReference type="Proteomes" id="UP000226192"/>
    </source>
</evidence>